<dbReference type="EMBL" id="CP101125">
    <property type="protein sequence ID" value="UTO15650.1"/>
    <property type="molecule type" value="Genomic_DNA"/>
</dbReference>
<name>A0ABY5ELT0_9PSED</name>
<dbReference type="RefSeq" id="WP_054613977.1">
    <property type="nucleotide sequence ID" value="NZ_CP101125.1"/>
</dbReference>
<organism evidence="1 2">
    <name type="scientific">Pseudomonas nunensis</name>
    <dbReference type="NCBI Taxonomy" id="2961896"/>
    <lineage>
        <taxon>Bacteria</taxon>
        <taxon>Pseudomonadati</taxon>
        <taxon>Pseudomonadota</taxon>
        <taxon>Gammaproteobacteria</taxon>
        <taxon>Pseudomonadales</taxon>
        <taxon>Pseudomonadaceae</taxon>
        <taxon>Pseudomonas</taxon>
    </lineage>
</organism>
<accession>A0ABY5ELT0</accession>
<dbReference type="Proteomes" id="UP001059607">
    <property type="component" value="Chromosome"/>
</dbReference>
<evidence type="ECO:0000313" key="2">
    <source>
        <dbReference type="Proteomes" id="UP001059607"/>
    </source>
</evidence>
<proteinExistence type="predicted"/>
<protein>
    <submittedName>
        <fullName evidence="1">Uncharacterized protein</fullName>
    </submittedName>
</protein>
<gene>
    <name evidence="1" type="ORF">NK667_04600</name>
</gene>
<evidence type="ECO:0000313" key="1">
    <source>
        <dbReference type="EMBL" id="UTO15650.1"/>
    </source>
</evidence>
<keyword evidence="2" id="KW-1185">Reference proteome</keyword>
<sequence>MNDVTNEMPEAIRRQARRIQHDIENAGSMIAAVKNGAKANGFVLGIMCSRGLSDEQCDLLAEHFDKVTEMTLRQLALGT</sequence>
<reference evidence="1" key="1">
    <citation type="submission" date="2022-07" db="EMBL/GenBank/DDBJ databases">
        <title>Pseudomonas nunamit sp. nov. an antifungal species isolated from Greenland.</title>
        <authorList>
            <person name="Ntana F."/>
            <person name="Hennessy R.C."/>
            <person name="Zervas A."/>
            <person name="Stougaard P."/>
        </authorList>
    </citation>
    <scope>NUCLEOTIDE SEQUENCE</scope>
    <source>
        <strain evidence="1">In5</strain>
    </source>
</reference>